<evidence type="ECO:0000313" key="1">
    <source>
        <dbReference type="EMBL" id="MFH0249502.1"/>
    </source>
</evidence>
<comment type="caution">
    <text evidence="1">The sequence shown here is derived from an EMBL/GenBank/DDBJ whole genome shotgun (WGS) entry which is preliminary data.</text>
</comment>
<name>A0ABW7HUD8_9ACTN</name>
<accession>A0ABW7HUD8</accession>
<keyword evidence="2" id="KW-1185">Reference proteome</keyword>
<sequence>MSVSRYVAVPRPTESAAISAAGRSARPLPPVELLLDALITAHRSGDRHGVCLSAHRAVRAVLKEVGA</sequence>
<dbReference type="EMBL" id="JBIHMK010000051">
    <property type="protein sequence ID" value="MFH0249502.1"/>
    <property type="molecule type" value="Genomic_DNA"/>
</dbReference>
<organism evidence="1 2">
    <name type="scientific">Streptomyces chitinivorans</name>
    <dbReference type="NCBI Taxonomy" id="1257027"/>
    <lineage>
        <taxon>Bacteria</taxon>
        <taxon>Bacillati</taxon>
        <taxon>Actinomycetota</taxon>
        <taxon>Actinomycetes</taxon>
        <taxon>Kitasatosporales</taxon>
        <taxon>Streptomycetaceae</taxon>
        <taxon>Streptomyces</taxon>
    </lineage>
</organism>
<proteinExistence type="predicted"/>
<dbReference type="RefSeq" id="WP_279948210.1">
    <property type="nucleotide sequence ID" value="NZ_BAABEN010000002.1"/>
</dbReference>
<dbReference type="Proteomes" id="UP001607069">
    <property type="component" value="Unassembled WGS sequence"/>
</dbReference>
<reference evidence="1 2" key="1">
    <citation type="submission" date="2024-10" db="EMBL/GenBank/DDBJ databases">
        <authorList>
            <person name="Cho J.-C."/>
        </authorList>
    </citation>
    <scope>NUCLEOTIDE SEQUENCE [LARGE SCALE GENOMIC DNA]</scope>
    <source>
        <strain evidence="1 2">KCTC29696</strain>
    </source>
</reference>
<protein>
    <submittedName>
        <fullName evidence="1">Uncharacterized protein</fullName>
    </submittedName>
</protein>
<gene>
    <name evidence="1" type="ORF">ACG5V6_14915</name>
</gene>
<evidence type="ECO:0000313" key="2">
    <source>
        <dbReference type="Proteomes" id="UP001607069"/>
    </source>
</evidence>